<dbReference type="Proteomes" id="UP000796880">
    <property type="component" value="Unassembled WGS sequence"/>
</dbReference>
<dbReference type="InterPro" id="IPR012337">
    <property type="entry name" value="RNaseH-like_sf"/>
</dbReference>
<sequence length="1100" mass="121627">MERGSAYRGRGGGGGRGSGGYGRGRESGGGGYGRGGTGGGGYGRGGTGGGYGQGSGRGRGSGADHQQYERNQYRQRRDQHQNQQSSGSWTQRHASGAGAGDGGVHQQYQQSSGSWTQRHTPGAGAGAGGVHQQYQQNQPNPQRYQQRPDQWRPSGGGTQVDVDLSKLEIAPDSGEGSSASGGHSGSHGGSRGGGGPWKGGPEWKPATAATVPVQSPDIPGKSEKVLPVKQPDSDKIVPMKRPDKGGSNFIRTANLVVNHFPVKYNPGSIIMHYDVDVKPEEPPKNGRPVKISKSDLSSIRNELFSDSSAQFPLSMTAYDGEKNIFSAVALPTGSFKVEVSKGEDTKARCYIITLKLVNELKLCKLTDYLRGCIPSIPRDILQGMDLVMKENPTRNMISVGRNGKYFYPTYHDANDDLGGGIAAFRGFQHSLKPTCQGLALCLDYSVLAFRKRMPVIDFLKEHIGFDINDSRRYRRDAERALKGLKVYVTHRKTKQKYTIRGLTTEITRDCTFVVEDPNGQNPPERIRLVDYFRDRYGKDIQYKGIPCLDLGKPGKKNDVPMEFCVLAEGQRYRKEDLEDYDRDAAIMLKNISLAPANVRENMICKMVRSEDGPCGGDVTRNFGFEVDLNMTKVRGRIIGPPELKLGAPNGKYTKIKVDKEKCQWNLVDNLVVEGKPIQRWAVLDFSHFDRSKLYPDQFIPKFISRCRRLGIKMEEPLFYQTTSMNKFCSVDVLRELLEGVNEQTRKIGKGRLEVLLCVMSRKDPGYKSLKWISETQIGIVTQCCLSSYCNKANDQYLANLGLKINAKLGGSNVELSERLPLLEGAGHTMFLGADVNHPGSWTTTSPSIAAVVGSMNWPAANRYAARVRPQDRRSEKILHFGDMCMELVETHARLNKVLPDKIILFRDGVSEGQFDMVLNEELLDLQRVFKTRNYSPSITLIVAQKRHQTRFFPASRRDGSSTGNVCPGTVVDTNIVHPFENDFYLCSHYGTIGTSKPTHYYVLLDDHGFSSDQLQKLIYSMCFTMARCTKPVSLVPPVYYADLAAYRGRLYQEAVVEGQSSASAVSSSSSLASSSFSSAASMNESFFKLHSHLENDMFFI</sequence>
<dbReference type="CDD" id="cd02846">
    <property type="entry name" value="PAZ_argonaute_like"/>
    <property type="match status" value="1"/>
</dbReference>
<dbReference type="Pfam" id="PF16486">
    <property type="entry name" value="ArgoN"/>
    <property type="match status" value="1"/>
</dbReference>
<feature type="compositionally biased region" description="Gly residues" evidence="7">
    <location>
        <begin position="182"/>
        <end position="198"/>
    </location>
</feature>
<feature type="region of interest" description="Disordered" evidence="7">
    <location>
        <begin position="1"/>
        <end position="226"/>
    </location>
</feature>
<feature type="domain" description="Piwi" evidence="9">
    <location>
        <begin position="754"/>
        <end position="1053"/>
    </location>
</feature>
<evidence type="ECO:0000256" key="7">
    <source>
        <dbReference type="SAM" id="MobiDB-lite"/>
    </source>
</evidence>
<dbReference type="PANTHER" id="PTHR22891">
    <property type="entry name" value="EUKARYOTIC TRANSLATION INITIATION FACTOR 2C"/>
    <property type="match status" value="1"/>
</dbReference>
<feature type="domain" description="PAZ" evidence="8">
    <location>
        <begin position="454"/>
        <end position="568"/>
    </location>
</feature>
<dbReference type="GO" id="GO:0031047">
    <property type="term" value="P:regulatory ncRNA-mediated gene silencing"/>
    <property type="evidence" value="ECO:0007669"/>
    <property type="project" value="UniProtKB-KW"/>
</dbReference>
<keyword evidence="2" id="KW-0678">Repressor</keyword>
<evidence type="ECO:0000313" key="11">
    <source>
        <dbReference type="Proteomes" id="UP000796880"/>
    </source>
</evidence>
<keyword evidence="5" id="KW-0943">RNA-mediated gene silencing</keyword>
<feature type="compositionally biased region" description="Gly residues" evidence="7">
    <location>
        <begin position="9"/>
        <end position="61"/>
    </location>
</feature>
<dbReference type="InterPro" id="IPR003165">
    <property type="entry name" value="Piwi"/>
</dbReference>
<feature type="compositionally biased region" description="Polar residues" evidence="7">
    <location>
        <begin position="81"/>
        <end position="93"/>
    </location>
</feature>
<dbReference type="Gene3D" id="2.170.260.10">
    <property type="entry name" value="paz domain"/>
    <property type="match status" value="1"/>
</dbReference>
<dbReference type="SUPFAM" id="SSF101690">
    <property type="entry name" value="PAZ domain"/>
    <property type="match status" value="1"/>
</dbReference>
<dbReference type="GO" id="GO:0051607">
    <property type="term" value="P:defense response to virus"/>
    <property type="evidence" value="ECO:0007669"/>
    <property type="project" value="UniProtKB-ARBA"/>
</dbReference>
<dbReference type="InterPro" id="IPR032474">
    <property type="entry name" value="Argonaute_N"/>
</dbReference>
<dbReference type="GO" id="GO:1990904">
    <property type="term" value="C:ribonucleoprotein complex"/>
    <property type="evidence" value="ECO:0007669"/>
    <property type="project" value="UniProtKB-KW"/>
</dbReference>
<dbReference type="EMBL" id="VOIH02000003">
    <property type="protein sequence ID" value="KAF3450050.1"/>
    <property type="molecule type" value="Genomic_DNA"/>
</dbReference>
<keyword evidence="6" id="KW-0687">Ribonucleoprotein</keyword>
<evidence type="ECO:0000256" key="1">
    <source>
        <dbReference type="ARBA" id="ARBA00008201"/>
    </source>
</evidence>
<dbReference type="SUPFAM" id="SSF53098">
    <property type="entry name" value="Ribonuclease H-like"/>
    <property type="match status" value="1"/>
</dbReference>
<evidence type="ECO:0000256" key="4">
    <source>
        <dbReference type="ARBA" id="ARBA00022884"/>
    </source>
</evidence>
<name>A0A8K0MLP2_9ROSA</name>
<dbReference type="Gene3D" id="3.40.50.2300">
    <property type="match status" value="1"/>
</dbReference>
<dbReference type="Pfam" id="PF08699">
    <property type="entry name" value="ArgoL1"/>
    <property type="match status" value="1"/>
</dbReference>
<gene>
    <name evidence="10" type="ORF">FNV43_RR06129</name>
</gene>
<dbReference type="Pfam" id="PF02170">
    <property type="entry name" value="PAZ"/>
    <property type="match status" value="1"/>
</dbReference>
<dbReference type="Gene3D" id="3.30.420.10">
    <property type="entry name" value="Ribonuclease H-like superfamily/Ribonuclease H"/>
    <property type="match status" value="1"/>
</dbReference>
<dbReference type="InterPro" id="IPR045246">
    <property type="entry name" value="Piwi_ago-like"/>
</dbReference>
<feature type="compositionally biased region" description="Low complexity" evidence="7">
    <location>
        <begin position="132"/>
        <end position="147"/>
    </location>
</feature>
<dbReference type="InterPro" id="IPR003100">
    <property type="entry name" value="PAZ_dom"/>
</dbReference>
<dbReference type="GO" id="GO:0003723">
    <property type="term" value="F:RNA binding"/>
    <property type="evidence" value="ECO:0007669"/>
    <property type="project" value="UniProtKB-KW"/>
</dbReference>
<dbReference type="OrthoDB" id="10252740at2759"/>
<comment type="similarity">
    <text evidence="1">Belongs to the argonaute family. Ago subfamily.</text>
</comment>
<keyword evidence="3" id="KW-0810">Translation regulation</keyword>
<evidence type="ECO:0000256" key="6">
    <source>
        <dbReference type="ARBA" id="ARBA00023274"/>
    </source>
</evidence>
<keyword evidence="11" id="KW-1185">Reference proteome</keyword>
<dbReference type="InterPro" id="IPR036397">
    <property type="entry name" value="RNaseH_sf"/>
</dbReference>
<dbReference type="InterPro" id="IPR014811">
    <property type="entry name" value="ArgoL1"/>
</dbReference>
<proteinExistence type="inferred from homology"/>
<dbReference type="Pfam" id="PF02171">
    <property type="entry name" value="Piwi"/>
    <property type="match status" value="1"/>
</dbReference>
<dbReference type="SMART" id="SM01163">
    <property type="entry name" value="DUF1785"/>
    <property type="match status" value="1"/>
</dbReference>
<reference evidence="10" key="1">
    <citation type="submission" date="2020-03" db="EMBL/GenBank/DDBJ databases">
        <title>A high-quality chromosome-level genome assembly of a woody plant with both climbing and erect habits, Rhamnella rubrinervis.</title>
        <authorList>
            <person name="Lu Z."/>
            <person name="Yang Y."/>
            <person name="Zhu X."/>
            <person name="Sun Y."/>
        </authorList>
    </citation>
    <scope>NUCLEOTIDE SEQUENCE</scope>
    <source>
        <strain evidence="10">BYM</strain>
        <tissue evidence="10">Leaf</tissue>
    </source>
</reference>
<comment type="caution">
    <text evidence="10">The sequence shown here is derived from an EMBL/GenBank/DDBJ whole genome shotgun (WGS) entry which is preliminary data.</text>
</comment>
<dbReference type="AlphaFoldDB" id="A0A8K0MLP2"/>
<evidence type="ECO:0000256" key="5">
    <source>
        <dbReference type="ARBA" id="ARBA00023158"/>
    </source>
</evidence>
<dbReference type="FunFam" id="2.170.260.10:FF:000008">
    <property type="entry name" value="Protein argonaute 7"/>
    <property type="match status" value="1"/>
</dbReference>
<dbReference type="CDD" id="cd04657">
    <property type="entry name" value="Piwi_ago-like"/>
    <property type="match status" value="1"/>
</dbReference>
<keyword evidence="4" id="KW-0694">RNA-binding</keyword>
<dbReference type="InterPro" id="IPR036085">
    <property type="entry name" value="PAZ_dom_sf"/>
</dbReference>
<protein>
    <recommendedName>
        <fullName evidence="12">Protein argonaute 2-like</fullName>
    </recommendedName>
</protein>
<dbReference type="SMART" id="SM00949">
    <property type="entry name" value="PAZ"/>
    <property type="match status" value="1"/>
</dbReference>
<feature type="compositionally biased region" description="Basic and acidic residues" evidence="7">
    <location>
        <begin position="66"/>
        <end position="80"/>
    </location>
</feature>
<evidence type="ECO:0008006" key="12">
    <source>
        <dbReference type="Google" id="ProtNLM"/>
    </source>
</evidence>
<evidence type="ECO:0000259" key="9">
    <source>
        <dbReference type="PROSITE" id="PS50822"/>
    </source>
</evidence>
<evidence type="ECO:0000256" key="2">
    <source>
        <dbReference type="ARBA" id="ARBA00022491"/>
    </source>
</evidence>
<organism evidence="10 11">
    <name type="scientific">Rhamnella rubrinervis</name>
    <dbReference type="NCBI Taxonomy" id="2594499"/>
    <lineage>
        <taxon>Eukaryota</taxon>
        <taxon>Viridiplantae</taxon>
        <taxon>Streptophyta</taxon>
        <taxon>Embryophyta</taxon>
        <taxon>Tracheophyta</taxon>
        <taxon>Spermatophyta</taxon>
        <taxon>Magnoliopsida</taxon>
        <taxon>eudicotyledons</taxon>
        <taxon>Gunneridae</taxon>
        <taxon>Pentapetalae</taxon>
        <taxon>rosids</taxon>
        <taxon>fabids</taxon>
        <taxon>Rosales</taxon>
        <taxon>Rhamnaceae</taxon>
        <taxon>rhamnoid group</taxon>
        <taxon>Rhamneae</taxon>
        <taxon>Rhamnella</taxon>
    </lineage>
</organism>
<evidence type="ECO:0000259" key="8">
    <source>
        <dbReference type="PROSITE" id="PS50821"/>
    </source>
</evidence>
<dbReference type="PROSITE" id="PS50821">
    <property type="entry name" value="PAZ"/>
    <property type="match status" value="1"/>
</dbReference>
<evidence type="ECO:0000313" key="10">
    <source>
        <dbReference type="EMBL" id="KAF3450050.1"/>
    </source>
</evidence>
<evidence type="ECO:0000256" key="3">
    <source>
        <dbReference type="ARBA" id="ARBA00022845"/>
    </source>
</evidence>
<dbReference type="GO" id="GO:0006417">
    <property type="term" value="P:regulation of translation"/>
    <property type="evidence" value="ECO:0007669"/>
    <property type="project" value="UniProtKB-KW"/>
</dbReference>
<accession>A0A8K0MLP2</accession>
<dbReference type="SMART" id="SM00950">
    <property type="entry name" value="Piwi"/>
    <property type="match status" value="1"/>
</dbReference>
<feature type="compositionally biased region" description="Polar residues" evidence="7">
    <location>
        <begin position="106"/>
        <end position="119"/>
    </location>
</feature>
<dbReference type="PROSITE" id="PS50822">
    <property type="entry name" value="PIWI"/>
    <property type="match status" value="1"/>
</dbReference>